<proteinExistence type="predicted"/>
<organism evidence="2">
    <name type="scientific">Candidatus Nitricoxidivorans perseverans</name>
    <dbReference type="NCBI Taxonomy" id="2975601"/>
    <lineage>
        <taxon>Bacteria</taxon>
        <taxon>Pseudomonadati</taxon>
        <taxon>Pseudomonadota</taxon>
        <taxon>Betaproteobacteria</taxon>
        <taxon>Nitrosomonadales</taxon>
        <taxon>Sterolibacteriaceae</taxon>
        <taxon>Candidatus Nitricoxidivorans</taxon>
    </lineage>
</organism>
<feature type="compositionally biased region" description="Low complexity" evidence="1">
    <location>
        <begin position="82"/>
        <end position="94"/>
    </location>
</feature>
<gene>
    <name evidence="2" type="ORF">OHM77_08805</name>
</gene>
<reference evidence="2" key="1">
    <citation type="journal article" date="2023" name="Nat. Microbiol.">
        <title>Enrichment and characterization of a nitric oxide-reducing microbial community in a continuous bioreactor.</title>
        <authorList>
            <person name="Garrido-Amador P."/>
            <person name="Stortenbeker N."/>
            <person name="Wessels H.J.C.T."/>
            <person name="Speth D.R."/>
            <person name="Garcia-Heredia I."/>
            <person name="Kartal B."/>
        </authorList>
    </citation>
    <scope>NUCLEOTIDE SEQUENCE</scope>
    <source>
        <strain evidence="2">MAG1</strain>
    </source>
</reference>
<feature type="region of interest" description="Disordered" evidence="1">
    <location>
        <begin position="201"/>
        <end position="233"/>
    </location>
</feature>
<protein>
    <submittedName>
        <fullName evidence="2">Uncharacterized protein</fullName>
    </submittedName>
</protein>
<evidence type="ECO:0000313" key="2">
    <source>
        <dbReference type="EMBL" id="WIM04799.1"/>
    </source>
</evidence>
<evidence type="ECO:0000256" key="1">
    <source>
        <dbReference type="SAM" id="MobiDB-lite"/>
    </source>
</evidence>
<sequence>MSDFLTRLAQRSIGAAPLIAPRLQSLFAPAEEPNGNVADTAAAAAAGSAALVPATPQSQAAGRTAPALGESPADIHSPQRSAAAEAANASAPAARGDGTPRQVESTRVPLVSAAQENAQVAPPLPAPVVSRLAVPPETPATLGERDTPAAAPEPWAPLLPQYEAKAESTAPFSAVTVPLADAGARTAPTVHITIGRVEVRANIPASPPAPRPRAASQPTLSLGDYLKRGAGAS</sequence>
<accession>A0AA49IXM3</accession>
<dbReference type="EMBL" id="CP107246">
    <property type="protein sequence ID" value="WIM04799.1"/>
    <property type="molecule type" value="Genomic_DNA"/>
</dbReference>
<dbReference type="KEGG" id="npv:OHM77_08805"/>
<name>A0AA49IXM3_9PROT</name>
<dbReference type="AlphaFoldDB" id="A0AA49IXM3"/>
<dbReference type="Proteomes" id="UP001234916">
    <property type="component" value="Chromosome"/>
</dbReference>
<feature type="region of interest" description="Disordered" evidence="1">
    <location>
        <begin position="55"/>
        <end position="105"/>
    </location>
</feature>